<keyword evidence="3" id="KW-0732">Signal</keyword>
<keyword evidence="5 7" id="KW-0472">Membrane</keyword>
<proteinExistence type="predicted"/>
<evidence type="ECO:0000256" key="5">
    <source>
        <dbReference type="ARBA" id="ARBA00023136"/>
    </source>
</evidence>
<feature type="domain" description="TM2" evidence="8">
    <location>
        <begin position="8"/>
        <end position="56"/>
    </location>
</feature>
<comment type="subcellular location">
    <subcellularLocation>
        <location evidence="1">Membrane</location>
        <topology evidence="1">Multi-pass membrane protein</topology>
    </subcellularLocation>
</comment>
<evidence type="ECO:0000259" key="8">
    <source>
        <dbReference type="Pfam" id="PF05154"/>
    </source>
</evidence>
<dbReference type="Pfam" id="PF05154">
    <property type="entry name" value="TM2"/>
    <property type="match status" value="1"/>
</dbReference>
<keyword evidence="4 7" id="KW-1133">Transmembrane helix</keyword>
<dbReference type="GO" id="GO:0016020">
    <property type="term" value="C:membrane"/>
    <property type="evidence" value="ECO:0007669"/>
    <property type="project" value="UniProtKB-SubCell"/>
</dbReference>
<evidence type="ECO:0000256" key="6">
    <source>
        <dbReference type="ARBA" id="ARBA00023180"/>
    </source>
</evidence>
<dbReference type="Proteomes" id="UP000199013">
    <property type="component" value="Unassembled WGS sequence"/>
</dbReference>
<reference evidence="10" key="1">
    <citation type="submission" date="2016-02" db="EMBL/GenBank/DDBJ databases">
        <authorList>
            <person name="Wibberg D."/>
        </authorList>
    </citation>
    <scope>NUCLEOTIDE SEQUENCE [LARGE SCALE GENOMIC DNA]</scope>
</reference>
<dbReference type="PANTHER" id="PTHR21016:SF7">
    <property type="entry name" value="TM2 DOMAIN-CONTAINING PROTEIN 3"/>
    <property type="match status" value="1"/>
</dbReference>
<evidence type="ECO:0000256" key="3">
    <source>
        <dbReference type="ARBA" id="ARBA00022729"/>
    </source>
</evidence>
<protein>
    <submittedName>
        <fullName evidence="9">Putative membrane protein</fullName>
    </submittedName>
</protein>
<name>A0A1C3PAK7_9ACTN</name>
<feature type="transmembrane region" description="Helical" evidence="7">
    <location>
        <begin position="37"/>
        <end position="60"/>
    </location>
</feature>
<evidence type="ECO:0000256" key="4">
    <source>
        <dbReference type="ARBA" id="ARBA00022989"/>
    </source>
</evidence>
<dbReference type="AlphaFoldDB" id="A0A1C3PAK7"/>
<sequence length="73" mass="7828">MTGEPYSDKQKLVAGLLQIFLGGFGAGRWYLGDVGIALAQLFTCGGLGVWALIDGIMILTGNVRDSQGRRLRD</sequence>
<gene>
    <name evidence="9" type="ORF">FDG2_5067</name>
</gene>
<dbReference type="EMBL" id="FLUV01002132">
    <property type="protein sequence ID" value="SBW26847.1"/>
    <property type="molecule type" value="Genomic_DNA"/>
</dbReference>
<dbReference type="PANTHER" id="PTHR21016">
    <property type="entry name" value="BETA-AMYLOID BINDING PROTEIN-RELATED"/>
    <property type="match status" value="1"/>
</dbReference>
<evidence type="ECO:0000256" key="7">
    <source>
        <dbReference type="SAM" id="Phobius"/>
    </source>
</evidence>
<evidence type="ECO:0000256" key="1">
    <source>
        <dbReference type="ARBA" id="ARBA00004141"/>
    </source>
</evidence>
<keyword evidence="2 7" id="KW-0812">Transmembrane</keyword>
<dbReference type="InterPro" id="IPR007829">
    <property type="entry name" value="TM2"/>
</dbReference>
<evidence type="ECO:0000313" key="10">
    <source>
        <dbReference type="Proteomes" id="UP000199013"/>
    </source>
</evidence>
<keyword evidence="10" id="KW-1185">Reference proteome</keyword>
<dbReference type="InterPro" id="IPR050932">
    <property type="entry name" value="TM2D1-3-like"/>
</dbReference>
<evidence type="ECO:0000256" key="2">
    <source>
        <dbReference type="ARBA" id="ARBA00022692"/>
    </source>
</evidence>
<evidence type="ECO:0000313" key="9">
    <source>
        <dbReference type="EMBL" id="SBW26847.1"/>
    </source>
</evidence>
<organism evidence="9 10">
    <name type="scientific">Candidatus Protofrankia californiensis</name>
    <dbReference type="NCBI Taxonomy" id="1839754"/>
    <lineage>
        <taxon>Bacteria</taxon>
        <taxon>Bacillati</taxon>
        <taxon>Actinomycetota</taxon>
        <taxon>Actinomycetes</taxon>
        <taxon>Frankiales</taxon>
        <taxon>Frankiaceae</taxon>
        <taxon>Protofrankia</taxon>
    </lineage>
</organism>
<feature type="transmembrane region" description="Helical" evidence="7">
    <location>
        <begin position="12"/>
        <end position="31"/>
    </location>
</feature>
<keyword evidence="6" id="KW-0325">Glycoprotein</keyword>
<accession>A0A1C3PAK7</accession>